<feature type="compositionally biased region" description="Polar residues" evidence="1">
    <location>
        <begin position="1"/>
        <end position="10"/>
    </location>
</feature>
<reference evidence="3" key="1">
    <citation type="journal article" date="2019" name="Int. J. Syst. Evol. Microbiol.">
        <title>The Global Catalogue of Microorganisms (GCM) 10K type strain sequencing project: providing services to taxonomists for standard genome sequencing and annotation.</title>
        <authorList>
            <consortium name="The Broad Institute Genomics Platform"/>
            <consortium name="The Broad Institute Genome Sequencing Center for Infectious Disease"/>
            <person name="Wu L."/>
            <person name="Ma J."/>
        </authorList>
    </citation>
    <scope>NUCLEOTIDE SEQUENCE [LARGE SCALE GENOMIC DNA]</scope>
    <source>
        <strain evidence="3">CCUG 49571</strain>
    </source>
</reference>
<dbReference type="Proteomes" id="UP001596028">
    <property type="component" value="Unassembled WGS sequence"/>
</dbReference>
<gene>
    <name evidence="2" type="ORF">ACFO3S_11035</name>
</gene>
<keyword evidence="3" id="KW-1185">Reference proteome</keyword>
<dbReference type="EMBL" id="JBHSEP010000006">
    <property type="protein sequence ID" value="MFC4598771.1"/>
    <property type="molecule type" value="Genomic_DNA"/>
</dbReference>
<dbReference type="RefSeq" id="WP_378095353.1">
    <property type="nucleotide sequence ID" value="NZ_JBHSEP010000006.1"/>
</dbReference>
<sequence length="62" mass="7130">MLTQPVSRSLTGVRRERDEAGVQPHAKNIGVRYGRAANNTVSGMEPLWQYWEQPDRNESEME</sequence>
<protein>
    <submittedName>
        <fullName evidence="2">Uncharacterized protein</fullName>
    </submittedName>
</protein>
<name>A0ABV9FDE0_9BACL</name>
<evidence type="ECO:0000256" key="1">
    <source>
        <dbReference type="SAM" id="MobiDB-lite"/>
    </source>
</evidence>
<comment type="caution">
    <text evidence="2">The sequence shown here is derived from an EMBL/GenBank/DDBJ whole genome shotgun (WGS) entry which is preliminary data.</text>
</comment>
<organism evidence="2 3">
    <name type="scientific">Cohnella hongkongensis</name>
    <dbReference type="NCBI Taxonomy" id="178337"/>
    <lineage>
        <taxon>Bacteria</taxon>
        <taxon>Bacillati</taxon>
        <taxon>Bacillota</taxon>
        <taxon>Bacilli</taxon>
        <taxon>Bacillales</taxon>
        <taxon>Paenibacillaceae</taxon>
        <taxon>Cohnella</taxon>
    </lineage>
</organism>
<feature type="region of interest" description="Disordered" evidence="1">
    <location>
        <begin position="1"/>
        <end position="26"/>
    </location>
</feature>
<evidence type="ECO:0000313" key="2">
    <source>
        <dbReference type="EMBL" id="MFC4598771.1"/>
    </source>
</evidence>
<proteinExistence type="predicted"/>
<evidence type="ECO:0000313" key="3">
    <source>
        <dbReference type="Proteomes" id="UP001596028"/>
    </source>
</evidence>
<accession>A0ABV9FDE0</accession>